<protein>
    <submittedName>
        <fullName evidence="7">Transposase</fullName>
    </submittedName>
</protein>
<proteinExistence type="inferred from homology"/>
<feature type="region of interest" description="Disordered" evidence="5">
    <location>
        <begin position="421"/>
        <end position="467"/>
    </location>
</feature>
<keyword evidence="3" id="KW-0238">DNA-binding</keyword>
<dbReference type="EMBL" id="CP025958">
    <property type="protein sequence ID" value="AWM41209.1"/>
    <property type="molecule type" value="Genomic_DNA"/>
</dbReference>
<gene>
    <name evidence="7" type="ORF">C1280_25860</name>
    <name evidence="8" type="ORF">C1280_31865</name>
    <name evidence="9" type="ORF">C1280_32270</name>
</gene>
<feature type="compositionally biased region" description="Basic residues" evidence="5">
    <location>
        <begin position="421"/>
        <end position="434"/>
    </location>
</feature>
<organism evidence="7 10">
    <name type="scientific">Gemmata obscuriglobus</name>
    <dbReference type="NCBI Taxonomy" id="114"/>
    <lineage>
        <taxon>Bacteria</taxon>
        <taxon>Pseudomonadati</taxon>
        <taxon>Planctomycetota</taxon>
        <taxon>Planctomycetia</taxon>
        <taxon>Gemmatales</taxon>
        <taxon>Gemmataceae</taxon>
        <taxon>Gemmata</taxon>
    </lineage>
</organism>
<evidence type="ECO:0000313" key="8">
    <source>
        <dbReference type="EMBL" id="AWM41134.1"/>
    </source>
</evidence>
<dbReference type="OrthoDB" id="231179at2"/>
<name>A0A2Z3H6V0_9BACT</name>
<dbReference type="Pfam" id="PF01609">
    <property type="entry name" value="DDE_Tnp_1"/>
    <property type="match status" value="1"/>
</dbReference>
<evidence type="ECO:0000259" key="6">
    <source>
        <dbReference type="Pfam" id="PF01609"/>
    </source>
</evidence>
<evidence type="ECO:0000313" key="10">
    <source>
        <dbReference type="Proteomes" id="UP000245802"/>
    </source>
</evidence>
<keyword evidence="2" id="KW-0815">Transposition</keyword>
<dbReference type="InterPro" id="IPR047952">
    <property type="entry name" value="Transpos_IS4"/>
</dbReference>
<dbReference type="GO" id="GO:0004803">
    <property type="term" value="F:transposase activity"/>
    <property type="evidence" value="ECO:0007669"/>
    <property type="project" value="InterPro"/>
</dbReference>
<dbReference type="SUPFAM" id="SSF53098">
    <property type="entry name" value="Ribonuclease H-like"/>
    <property type="match status" value="1"/>
</dbReference>
<accession>A0A2Z3H6V0</accession>
<comment type="similarity">
    <text evidence="1">Belongs to the transposase 11 family.</text>
</comment>
<sequence>MILGAVFERFMNESPLSVMSRATIEHALSASALDALFARVAERGYTRELLFSTVVELMSAVVCGKAHHVQSAYQQMADRIPVSLKSVYEKLQHLEPAVSAALVRHVADRCHELIQQLGGERSPVLSGRAVRVLDGNHLGATQKRLRVTRGRTAGPLPGLVLAVLDPAQMRITDLIPCEDGHTQERALLDQVVPLVQPDQVWVADRNFCTAEFVSRIDQRGAFFAIRRHGNTTLDPAGEWTPDVRTATGWVSERPVWVCVGGEPVLRVRCVRVRLDHPTGDGDAEIEILTNLPEDEADAVVVAVVYRGRWAIEGAFHELTVALRCEVNTLGYPKAALFGFAVAVVGYNVLAVLKAAMRAVHGADTVQKDVSGYYVALEWATVYPGMMIALPPAEWVVFGTLSADQLAPQLRDWAAKINLKKVQKAPPRKPTKQKPPRINDNSPHVSTARLLEDERKSSRTKIKARKQE</sequence>
<dbReference type="Proteomes" id="UP000245802">
    <property type="component" value="Chromosome"/>
</dbReference>
<dbReference type="InterPro" id="IPR012337">
    <property type="entry name" value="RNaseH-like_sf"/>
</dbReference>
<dbReference type="EMBL" id="CP025958">
    <property type="protein sequence ID" value="AWM40092.1"/>
    <property type="molecule type" value="Genomic_DNA"/>
</dbReference>
<evidence type="ECO:0000256" key="3">
    <source>
        <dbReference type="ARBA" id="ARBA00023125"/>
    </source>
</evidence>
<evidence type="ECO:0000313" key="7">
    <source>
        <dbReference type="EMBL" id="AWM40092.1"/>
    </source>
</evidence>
<dbReference type="InterPro" id="IPR002559">
    <property type="entry name" value="Transposase_11"/>
</dbReference>
<dbReference type="KEGG" id="gog:C1280_31865"/>
<evidence type="ECO:0000256" key="2">
    <source>
        <dbReference type="ARBA" id="ARBA00022578"/>
    </source>
</evidence>
<dbReference type="PANTHER" id="PTHR33258">
    <property type="entry name" value="TRANSPOSASE INSL FOR INSERTION SEQUENCE ELEMENT IS186A-RELATED"/>
    <property type="match status" value="1"/>
</dbReference>
<feature type="domain" description="Transposase IS4-like" evidence="6">
    <location>
        <begin position="175"/>
        <end position="322"/>
    </location>
</feature>
<evidence type="ECO:0000256" key="1">
    <source>
        <dbReference type="ARBA" id="ARBA00010075"/>
    </source>
</evidence>
<evidence type="ECO:0000313" key="9">
    <source>
        <dbReference type="EMBL" id="AWM41209.1"/>
    </source>
</evidence>
<keyword evidence="4" id="KW-0233">DNA recombination</keyword>
<dbReference type="KEGG" id="gog:C1280_25860"/>
<reference evidence="7 10" key="1">
    <citation type="submission" date="2018-01" db="EMBL/GenBank/DDBJ databases">
        <title>G. obscuriglobus.</title>
        <authorList>
            <person name="Franke J."/>
            <person name="Blomberg W."/>
            <person name="Selmecki A."/>
        </authorList>
    </citation>
    <scope>NUCLEOTIDE SEQUENCE [LARGE SCALE GENOMIC DNA]</scope>
    <source>
        <strain evidence="7 10">DSM 5831</strain>
    </source>
</reference>
<dbReference type="EMBL" id="CP025958">
    <property type="protein sequence ID" value="AWM41134.1"/>
    <property type="molecule type" value="Genomic_DNA"/>
</dbReference>
<evidence type="ECO:0000256" key="4">
    <source>
        <dbReference type="ARBA" id="ARBA00023172"/>
    </source>
</evidence>
<dbReference type="KEGG" id="gog:C1280_32270"/>
<keyword evidence="10" id="KW-1185">Reference proteome</keyword>
<dbReference type="GO" id="GO:0006313">
    <property type="term" value="P:DNA transposition"/>
    <property type="evidence" value="ECO:0007669"/>
    <property type="project" value="InterPro"/>
</dbReference>
<evidence type="ECO:0000256" key="5">
    <source>
        <dbReference type="SAM" id="MobiDB-lite"/>
    </source>
</evidence>
<feature type="compositionally biased region" description="Basic residues" evidence="5">
    <location>
        <begin position="457"/>
        <end position="467"/>
    </location>
</feature>
<dbReference type="AlphaFoldDB" id="A0A2Z3H6V0"/>
<dbReference type="NCBIfam" id="NF033592">
    <property type="entry name" value="transpos_IS4_1"/>
    <property type="match status" value="1"/>
</dbReference>
<dbReference type="GO" id="GO:0003677">
    <property type="term" value="F:DNA binding"/>
    <property type="evidence" value="ECO:0007669"/>
    <property type="project" value="UniProtKB-KW"/>
</dbReference>
<dbReference type="PANTHER" id="PTHR33258:SF1">
    <property type="entry name" value="TRANSPOSASE INSL FOR INSERTION SEQUENCE ELEMENT IS186A-RELATED"/>
    <property type="match status" value="1"/>
</dbReference>
<dbReference type="RefSeq" id="WP_010034508.1">
    <property type="nucleotide sequence ID" value="NZ_CP025958.1"/>
</dbReference>